<feature type="compositionally biased region" description="Basic and acidic residues" evidence="9">
    <location>
        <begin position="226"/>
        <end position="251"/>
    </location>
</feature>
<feature type="compositionally biased region" description="Basic and acidic residues" evidence="9">
    <location>
        <begin position="743"/>
        <end position="752"/>
    </location>
</feature>
<feature type="compositionally biased region" description="Acidic residues" evidence="9">
    <location>
        <begin position="794"/>
        <end position="803"/>
    </location>
</feature>
<dbReference type="EMBL" id="CAKOFQ010006998">
    <property type="protein sequence ID" value="CAH1986402.1"/>
    <property type="molecule type" value="Genomic_DNA"/>
</dbReference>
<feature type="compositionally biased region" description="Polar residues" evidence="9">
    <location>
        <begin position="500"/>
        <end position="515"/>
    </location>
</feature>
<dbReference type="GO" id="GO:0003677">
    <property type="term" value="F:DNA binding"/>
    <property type="evidence" value="ECO:0007669"/>
    <property type="project" value="UniProtKB-KW"/>
</dbReference>
<dbReference type="InterPro" id="IPR038718">
    <property type="entry name" value="SNF2-like_sf"/>
</dbReference>
<keyword evidence="4" id="KW-0378">Hydrolase</keyword>
<feature type="compositionally biased region" description="Basic residues" evidence="9">
    <location>
        <begin position="1412"/>
        <end position="1423"/>
    </location>
</feature>
<protein>
    <recommendedName>
        <fullName evidence="14">Transcriptional regulator ATRX homolog</fullName>
    </recommendedName>
</protein>
<reference evidence="12" key="1">
    <citation type="submission" date="2022-03" db="EMBL/GenBank/DDBJ databases">
        <authorList>
            <person name="Sayadi A."/>
        </authorList>
    </citation>
    <scope>NUCLEOTIDE SEQUENCE</scope>
</reference>
<feature type="compositionally biased region" description="Basic and acidic residues" evidence="9">
    <location>
        <begin position="372"/>
        <end position="382"/>
    </location>
</feature>
<feature type="compositionally biased region" description="Basic and acidic residues" evidence="9">
    <location>
        <begin position="831"/>
        <end position="841"/>
    </location>
</feature>
<keyword evidence="13" id="KW-1185">Reference proteome</keyword>
<evidence type="ECO:0000259" key="10">
    <source>
        <dbReference type="PROSITE" id="PS51192"/>
    </source>
</evidence>
<feature type="region of interest" description="Disordered" evidence="9">
    <location>
        <begin position="1354"/>
        <end position="1443"/>
    </location>
</feature>
<keyword evidence="5" id="KW-0347">Helicase</keyword>
<feature type="compositionally biased region" description="Basic residues" evidence="9">
    <location>
        <begin position="362"/>
        <end position="371"/>
    </location>
</feature>
<dbReference type="GO" id="GO:0016887">
    <property type="term" value="F:ATP hydrolysis activity"/>
    <property type="evidence" value="ECO:0007669"/>
    <property type="project" value="InterPro"/>
</dbReference>
<keyword evidence="7" id="KW-0238">DNA-binding</keyword>
<evidence type="ECO:0000256" key="4">
    <source>
        <dbReference type="ARBA" id="ARBA00022801"/>
    </source>
</evidence>
<dbReference type="PROSITE" id="PS51192">
    <property type="entry name" value="HELICASE_ATP_BIND_1"/>
    <property type="match status" value="1"/>
</dbReference>
<feature type="domain" description="Helicase ATP-binding" evidence="10">
    <location>
        <begin position="1051"/>
        <end position="1237"/>
    </location>
</feature>
<evidence type="ECO:0008006" key="14">
    <source>
        <dbReference type="Google" id="ProtNLM"/>
    </source>
</evidence>
<feature type="compositionally biased region" description="Basic residues" evidence="9">
    <location>
        <begin position="764"/>
        <end position="775"/>
    </location>
</feature>
<feature type="compositionally biased region" description="Basic and acidic residues" evidence="9">
    <location>
        <begin position="652"/>
        <end position="687"/>
    </location>
</feature>
<dbReference type="PROSITE" id="PS51194">
    <property type="entry name" value="HELICASE_CTER"/>
    <property type="match status" value="1"/>
</dbReference>
<dbReference type="Gene3D" id="1.20.120.850">
    <property type="entry name" value="SWI2/SNF2 ATPases, N-terminal domain"/>
    <property type="match status" value="1"/>
</dbReference>
<sequence>MSKNDEVVTSILEYFSTLKIFIKEIDKLETRLTKSKGNKKRQNEDLVIEDIVNVVDKIHEHNTKIKEKLDVHPVVKNKKKKKIKDSTKNTVDDICEKETTEDQIDEHEQTDEKEIDNATNDDNSSEKSDPLETTENGNKTKSNEAPTVGEKTVSDDEKRKDLAGQEKLHNGTRKSEGHSNESKKKSDNETSTKNDEQSKNMDVDENNDSGSDSDPLRKSKAPVPGDSDKNEDPKAEESTSSPKKEPEDIKPQIRLVDLNKLLDPKPKKSVKFDSSLIIISSDEEHSPKRQSKDSNGKLKSALKNSPTNINLKAECNISEKIEEGLKNKKKGGLKDDLKVVISSSDSDDKAACDDSENGNRIRSSRRIQKNKSKVEKRQEKLKTIFKRKGTKDGNTSFEIVDSSKKIKLKELMLKLSSESSNSEADSEEDTEEKTSRRNRRKGKQSSNTKAENKNRRKLYVPLPKIECEKLKEIYLRNKEILEIKRLTSLSMLKKKRRPSLTESENSDSNGDSGKPTTKKSKIASNAGKKKKECLDEKHSSDDDDDTLAETFTKSLEKPQESEIDVEKAGDEVLAEIAMETLEKTEEGEQDESKNSSDSDAPLTNKDKKGKKANEKTSKQKDDKEKDVEKEDTKEKKKGKNEEDPEADSGDETGDKLDKVADKEEEHDVDSKANDKDKKKKDDTKASDDEQEATTEQIIDESLLDEHNDQSSLNKGEESLEKNEDETSKDDNGKNDASSEENEKESANNKSKEDEESDDDDSGTKKKTKSGEKKKKVAESEDESDNDTENKGKENDEENESDDEKENKKKKSDSDEEDSDEAKKKEKKKWRNDKLLREKIDSTDSEEETKKFTNKKKKKEKNNSDSDDDEPVVKKTTKGKSKRKVKKPVLSDSDESGKEKKDKDSTDDESEEKSDSSNDEDDKKKEEEEESKKKPNKRRIKQVKDSSSDEDEDKSTRKHIRKVIDRSSLQESTIKAEAEEKKRKARIAEKQKKYNAILEDVQNSKIEQLLLEYDEKNKKDLLPVHKHFISKLKPHQANGVRFMWDACFESLDRCDKEGSGCILAHCMGLGKTLQVITLSHTLLTHSKKTGVSRVMVVCPINTVLNWKAEFKQWVPKNTPFEVYELTSCRLNSERQYYIKEWFDEGGVLIIGYTMFRMLSNPDNKKISKKIRAVFQEGLVNPGPDLVVCDEGHLLKNEKTNLSIAMNRIRTKRRIVLTGTPLQNNLKEYWCMVQFIKPNLLGTYKEYLNRFVNPITNGQYTDSTQHDIVIMRKRSHVLHKLLDGVVQRRDYSVLEPYLPPKHEFVLFVKLSEVQVKIYKHYMERYARRGDGVSNKTSFLFTDFQNLQRICTHPRALGDRNYDKSNKDYDDEESEGSLKDFIDDDGATPSSSSDSSSESGSDSRGSKSGSDKDGKSKKKYQQRSRVTRALAAQRRENNEDSDPELEEIKEVKKEWWQEFCDDEGLENINNSGKLFLLFQILKECEEIGDKVLVFSQSLFTLNCIEYFLEKVDEATQNGETEKIGGLSGSWALGLDYFRLDGSSSCDNRATWCNSFNDPENTRARLFLISTKAGGLGINLVAANRVIIFDVSWNPSHDIQSIYRVYRFGQTKPCYIYRFVTFGAMEMKIYERQVTKQAISKRVIDEQQIDRHYNQNDLQELYKCEVEPEEDRPIPLVPKDVLLGELLQKLDKTIYKYHMHQSLLENKTDEGLNEEERKAAWEEFESEKVLRKTTSTWNAMGASMGLPQLPMNAQTIAAALTNIVRKDNPGWNEVQIKGIIPALVRQLQVQMSENDMSMYTRVLQEIEVMQAAMRNQMTEAMYQQHVMRAMQEQQRRNMMMGIPQRAAFPGNIINTSHLQNYLQRPAAPASTSNNVVIELND</sequence>
<dbReference type="Proteomes" id="UP001152888">
    <property type="component" value="Unassembled WGS sequence"/>
</dbReference>
<feature type="region of interest" description="Disordered" evidence="9">
    <location>
        <begin position="487"/>
        <end position="968"/>
    </location>
</feature>
<dbReference type="Pfam" id="PF00176">
    <property type="entry name" value="SNF2-rel_dom"/>
    <property type="match status" value="1"/>
</dbReference>
<evidence type="ECO:0000313" key="13">
    <source>
        <dbReference type="Proteomes" id="UP001152888"/>
    </source>
</evidence>
<evidence type="ECO:0000256" key="7">
    <source>
        <dbReference type="ARBA" id="ARBA00023125"/>
    </source>
</evidence>
<organism evidence="12 13">
    <name type="scientific">Acanthoscelides obtectus</name>
    <name type="common">Bean weevil</name>
    <name type="synonym">Bruchus obtectus</name>
    <dbReference type="NCBI Taxonomy" id="200917"/>
    <lineage>
        <taxon>Eukaryota</taxon>
        <taxon>Metazoa</taxon>
        <taxon>Ecdysozoa</taxon>
        <taxon>Arthropoda</taxon>
        <taxon>Hexapoda</taxon>
        <taxon>Insecta</taxon>
        <taxon>Pterygota</taxon>
        <taxon>Neoptera</taxon>
        <taxon>Endopterygota</taxon>
        <taxon>Coleoptera</taxon>
        <taxon>Polyphaga</taxon>
        <taxon>Cucujiformia</taxon>
        <taxon>Chrysomeloidea</taxon>
        <taxon>Chrysomelidae</taxon>
        <taxon>Bruchinae</taxon>
        <taxon>Bruchini</taxon>
        <taxon>Acanthoscelides</taxon>
    </lineage>
</organism>
<dbReference type="InterPro" id="IPR000330">
    <property type="entry name" value="SNF2_N"/>
</dbReference>
<feature type="compositionally biased region" description="Basic and acidic residues" evidence="9">
    <location>
        <begin position="894"/>
        <end position="903"/>
    </location>
</feature>
<feature type="region of interest" description="Disordered" evidence="9">
    <location>
        <begin position="415"/>
        <end position="461"/>
    </location>
</feature>
<keyword evidence="8" id="KW-0539">Nucleus</keyword>
<proteinExistence type="inferred from homology"/>
<comment type="similarity">
    <text evidence="2">Belongs to the SNF2/RAD54 helicase family.</text>
</comment>
<dbReference type="SMART" id="SM00487">
    <property type="entry name" value="DEXDc"/>
    <property type="match status" value="1"/>
</dbReference>
<evidence type="ECO:0000256" key="8">
    <source>
        <dbReference type="ARBA" id="ARBA00023242"/>
    </source>
</evidence>
<accession>A0A9P0PJD9</accession>
<feature type="region of interest" description="Disordered" evidence="9">
    <location>
        <begin position="97"/>
        <end position="310"/>
    </location>
</feature>
<feature type="compositionally biased region" description="Acidic residues" evidence="9">
    <location>
        <begin position="688"/>
        <end position="702"/>
    </location>
</feature>
<dbReference type="Gene3D" id="3.40.50.10810">
    <property type="entry name" value="Tandem AAA-ATPase domain"/>
    <property type="match status" value="1"/>
</dbReference>
<dbReference type="Pfam" id="PF00271">
    <property type="entry name" value="Helicase_C"/>
    <property type="match status" value="1"/>
</dbReference>
<feature type="compositionally biased region" description="Acidic residues" evidence="9">
    <location>
        <begin position="642"/>
        <end position="651"/>
    </location>
</feature>
<feature type="domain" description="Helicase C-terminal" evidence="11">
    <location>
        <begin position="1473"/>
        <end position="1653"/>
    </location>
</feature>
<name>A0A9P0PJD9_ACAOB</name>
<evidence type="ECO:0000256" key="9">
    <source>
        <dbReference type="SAM" id="MobiDB-lite"/>
    </source>
</evidence>
<dbReference type="InterPro" id="IPR014001">
    <property type="entry name" value="Helicase_ATP-bd"/>
</dbReference>
<gene>
    <name evidence="12" type="ORF">ACAOBT_LOCUS17225</name>
</gene>
<feature type="compositionally biased region" description="Basic residues" evidence="9">
    <location>
        <begin position="516"/>
        <end position="531"/>
    </location>
</feature>
<comment type="subcellular location">
    <subcellularLocation>
        <location evidence="1">Nucleus</location>
    </subcellularLocation>
</comment>
<feature type="compositionally biased region" description="Basic and acidic residues" evidence="9">
    <location>
        <begin position="282"/>
        <end position="296"/>
    </location>
</feature>
<feature type="compositionally biased region" description="Basic and acidic residues" evidence="9">
    <location>
        <begin position="912"/>
        <end position="932"/>
    </location>
</feature>
<comment type="caution">
    <text evidence="12">The sequence shown here is derived from an EMBL/GenBank/DDBJ whole genome shotgun (WGS) entry which is preliminary data.</text>
</comment>
<dbReference type="GO" id="GO:0005634">
    <property type="term" value="C:nucleus"/>
    <property type="evidence" value="ECO:0007669"/>
    <property type="project" value="UniProtKB-SubCell"/>
</dbReference>
<dbReference type="OrthoDB" id="9900844at2759"/>
<feature type="compositionally biased region" description="Low complexity" evidence="9">
    <location>
        <begin position="1387"/>
        <end position="1405"/>
    </location>
</feature>
<dbReference type="PANTHER" id="PTHR45797:SF3">
    <property type="entry name" value="TRANSCRIPTIONAL REGULATOR ATRX HOMOLOG"/>
    <property type="match status" value="1"/>
</dbReference>
<keyword evidence="6" id="KW-0067">ATP-binding</keyword>
<evidence type="ECO:0000256" key="1">
    <source>
        <dbReference type="ARBA" id="ARBA00004123"/>
    </source>
</evidence>
<keyword evidence="3" id="KW-0547">Nucleotide-binding</keyword>
<feature type="compositionally biased region" description="Basic and acidic residues" evidence="9">
    <location>
        <begin position="703"/>
        <end position="733"/>
    </location>
</feature>
<evidence type="ECO:0000313" key="12">
    <source>
        <dbReference type="EMBL" id="CAH1986402.1"/>
    </source>
</evidence>
<feature type="compositionally biased region" description="Basic and acidic residues" evidence="9">
    <location>
        <begin position="554"/>
        <end position="570"/>
    </location>
</feature>
<feature type="compositionally biased region" description="Basic residues" evidence="9">
    <location>
        <begin position="874"/>
        <end position="886"/>
    </location>
</feature>
<dbReference type="InterPro" id="IPR027417">
    <property type="entry name" value="P-loop_NTPase"/>
</dbReference>
<dbReference type="GO" id="GO:0005524">
    <property type="term" value="F:ATP binding"/>
    <property type="evidence" value="ECO:0007669"/>
    <property type="project" value="UniProtKB-KW"/>
</dbReference>
<dbReference type="SMART" id="SM00490">
    <property type="entry name" value="HELICc"/>
    <property type="match status" value="1"/>
</dbReference>
<feature type="compositionally biased region" description="Basic and acidic residues" evidence="9">
    <location>
        <begin position="580"/>
        <end position="596"/>
    </location>
</feature>
<evidence type="ECO:0000256" key="3">
    <source>
        <dbReference type="ARBA" id="ARBA00022741"/>
    </source>
</evidence>
<evidence type="ECO:0000259" key="11">
    <source>
        <dbReference type="PROSITE" id="PS51194"/>
    </source>
</evidence>
<dbReference type="PANTHER" id="PTHR45797">
    <property type="entry name" value="RAD54-LIKE"/>
    <property type="match status" value="1"/>
</dbReference>
<evidence type="ECO:0000256" key="6">
    <source>
        <dbReference type="ARBA" id="ARBA00022840"/>
    </source>
</evidence>
<evidence type="ECO:0000256" key="2">
    <source>
        <dbReference type="ARBA" id="ARBA00007025"/>
    </source>
</evidence>
<feature type="region of interest" description="Disordered" evidence="9">
    <location>
        <begin position="343"/>
        <end position="397"/>
    </location>
</feature>
<dbReference type="InterPro" id="IPR049730">
    <property type="entry name" value="SNF2/RAD54-like_C"/>
</dbReference>
<feature type="compositionally biased region" description="Basic and acidic residues" evidence="9">
    <location>
        <begin position="611"/>
        <end position="634"/>
    </location>
</feature>
<feature type="compositionally biased region" description="Basic and acidic residues" evidence="9">
    <location>
        <begin position="97"/>
        <end position="116"/>
    </location>
</feature>
<feature type="compositionally biased region" description="Basic and acidic residues" evidence="9">
    <location>
        <begin position="152"/>
        <end position="202"/>
    </location>
</feature>
<dbReference type="Gene3D" id="3.40.50.300">
    <property type="entry name" value="P-loop containing nucleotide triphosphate hydrolases"/>
    <property type="match status" value="2"/>
</dbReference>
<dbReference type="GO" id="GO:0004386">
    <property type="term" value="F:helicase activity"/>
    <property type="evidence" value="ECO:0007669"/>
    <property type="project" value="UniProtKB-KW"/>
</dbReference>
<evidence type="ECO:0000256" key="5">
    <source>
        <dbReference type="ARBA" id="ARBA00022806"/>
    </source>
</evidence>
<dbReference type="SUPFAM" id="SSF52540">
    <property type="entry name" value="P-loop containing nucleoside triphosphate hydrolases"/>
    <property type="match status" value="2"/>
</dbReference>
<dbReference type="InterPro" id="IPR001650">
    <property type="entry name" value="Helicase_C-like"/>
</dbReference>
<feature type="compositionally biased region" description="Polar residues" evidence="9">
    <location>
        <begin position="131"/>
        <end position="145"/>
    </location>
</feature>
<dbReference type="InterPro" id="IPR044574">
    <property type="entry name" value="ARIP4-like"/>
</dbReference>
<feature type="compositionally biased region" description="Basic and acidic residues" evidence="9">
    <location>
        <begin position="1354"/>
        <end position="1365"/>
    </location>
</feature>
<dbReference type="CDD" id="cd18793">
    <property type="entry name" value="SF2_C_SNF"/>
    <property type="match status" value="1"/>
</dbReference>